<name>A0A0J9XAW3_GEOCN</name>
<dbReference type="OrthoDB" id="330047at2759"/>
<feature type="transmembrane region" description="Helical" evidence="7">
    <location>
        <begin position="344"/>
        <end position="364"/>
    </location>
</feature>
<dbReference type="InterPro" id="IPR011701">
    <property type="entry name" value="MFS"/>
</dbReference>
<dbReference type="SUPFAM" id="SSF103473">
    <property type="entry name" value="MFS general substrate transporter"/>
    <property type="match status" value="1"/>
</dbReference>
<feature type="transmembrane region" description="Helical" evidence="7">
    <location>
        <begin position="157"/>
        <end position="180"/>
    </location>
</feature>
<sequence length="507" mass="55418">MVQHNNVSKTLRTIQVTCAVVWCLLVAGPSFGFAALKPVLVSEGVYKEYCTSKEIEDNVGICQQQELKLNMIFTIAAVMTNVTALIVGPILDSYGPKVCGIIGALLITLSCLTLRSAVTIHAFDAYIVGYTLLAVGGPFTFISSFQLSNTFPDNSGLILALLTGAFDASSAVFLFYKVAYEKSGGAFHIHDFFTLFLVVPVFILLAQIFIMPHESYVTMKELALESLDIHEATSSESVDVTEETALLETTGNLSVSGVPTYLDNGKDNGHISHSHVDELEQNSGVWGVLHGLPILGQLKTPWFYVMLAFTAIQMLRINYFVATVLSQYAYLLGSFEKAELLNNFFNVALPLGGLIAIPIIGVLLDTLSTFSVMALMLVVSTCVGCFGLIPNSIIAGYLNISLLVVYRPFYYTAVSDYAAKVFGFDTFGRVYGLIISISGVFNLLQAFLDRTTHKHFKGNPTPVNIFLLSSTIVFGATLLVYIRTQIKHIKRKQLEVEAERAPVLTMP</sequence>
<dbReference type="Proteomes" id="UP000242525">
    <property type="component" value="Unassembled WGS sequence"/>
</dbReference>
<feature type="transmembrane region" description="Helical" evidence="7">
    <location>
        <begin position="126"/>
        <end position="145"/>
    </location>
</feature>
<proteinExistence type="inferred from homology"/>
<dbReference type="InterPro" id="IPR052599">
    <property type="entry name" value="SLC43A_AATransporter"/>
</dbReference>
<dbReference type="PANTHER" id="PTHR20772:SF2">
    <property type="entry name" value="PROTEIN FMP42"/>
    <property type="match status" value="1"/>
</dbReference>
<comment type="caution">
    <text evidence="8">The sequence shown here is derived from an EMBL/GenBank/DDBJ whole genome shotgun (WGS) entry which is preliminary data.</text>
</comment>
<accession>A0A0J9XAW3</accession>
<feature type="transmembrane region" description="Helical" evidence="7">
    <location>
        <begin position="94"/>
        <end position="114"/>
    </location>
</feature>
<evidence type="ECO:0000256" key="7">
    <source>
        <dbReference type="SAM" id="Phobius"/>
    </source>
</evidence>
<dbReference type="GO" id="GO:0000329">
    <property type="term" value="C:fungal-type vacuole membrane"/>
    <property type="evidence" value="ECO:0007669"/>
    <property type="project" value="TreeGrafter"/>
</dbReference>
<evidence type="ECO:0000256" key="4">
    <source>
        <dbReference type="ARBA" id="ARBA00022692"/>
    </source>
</evidence>
<dbReference type="Gene3D" id="1.20.1250.20">
    <property type="entry name" value="MFS general substrate transporter like domains"/>
    <property type="match status" value="1"/>
</dbReference>
<dbReference type="AlphaFoldDB" id="A0A0J9XAW3"/>
<evidence type="ECO:0000313" key="9">
    <source>
        <dbReference type="Proteomes" id="UP000242525"/>
    </source>
</evidence>
<evidence type="ECO:0000256" key="2">
    <source>
        <dbReference type="ARBA" id="ARBA00006595"/>
    </source>
</evidence>
<dbReference type="EMBL" id="CCBN010000006">
    <property type="protein sequence ID" value="CDO53967.1"/>
    <property type="molecule type" value="Genomic_DNA"/>
</dbReference>
<feature type="transmembrane region" description="Helical" evidence="7">
    <location>
        <begin position="463"/>
        <end position="482"/>
    </location>
</feature>
<keyword evidence="6 7" id="KW-0472">Membrane</keyword>
<dbReference type="STRING" id="1173061.A0A0J9XAW3"/>
<comment type="similarity">
    <text evidence="2">Belongs to the SLC43A transporter (TC 2.A.1.44) family.</text>
</comment>
<feature type="transmembrane region" description="Helical" evidence="7">
    <location>
        <begin position="192"/>
        <end position="210"/>
    </location>
</feature>
<comment type="subcellular location">
    <subcellularLocation>
        <location evidence="1">Membrane</location>
        <topology evidence="1">Multi-pass membrane protein</topology>
    </subcellularLocation>
</comment>
<feature type="transmembrane region" description="Helical" evidence="7">
    <location>
        <begin position="370"/>
        <end position="389"/>
    </location>
</feature>
<dbReference type="InterPro" id="IPR036259">
    <property type="entry name" value="MFS_trans_sf"/>
</dbReference>
<organism evidence="8 9">
    <name type="scientific">Geotrichum candidum</name>
    <name type="common">Oospora lactis</name>
    <name type="synonym">Dipodascus geotrichum</name>
    <dbReference type="NCBI Taxonomy" id="1173061"/>
    <lineage>
        <taxon>Eukaryota</taxon>
        <taxon>Fungi</taxon>
        <taxon>Dikarya</taxon>
        <taxon>Ascomycota</taxon>
        <taxon>Saccharomycotina</taxon>
        <taxon>Dipodascomycetes</taxon>
        <taxon>Dipodascales</taxon>
        <taxon>Dipodascaceae</taxon>
        <taxon>Geotrichum</taxon>
    </lineage>
</organism>
<evidence type="ECO:0000313" key="8">
    <source>
        <dbReference type="EMBL" id="CDO53967.1"/>
    </source>
</evidence>
<evidence type="ECO:0008006" key="10">
    <source>
        <dbReference type="Google" id="ProtNLM"/>
    </source>
</evidence>
<gene>
    <name evidence="8" type="ORF">BN980_GECA06s02595g</name>
</gene>
<dbReference type="Pfam" id="PF07690">
    <property type="entry name" value="MFS_1"/>
    <property type="match status" value="1"/>
</dbReference>
<dbReference type="GO" id="GO:0022857">
    <property type="term" value="F:transmembrane transporter activity"/>
    <property type="evidence" value="ECO:0007669"/>
    <property type="project" value="InterPro"/>
</dbReference>
<evidence type="ECO:0000256" key="5">
    <source>
        <dbReference type="ARBA" id="ARBA00022989"/>
    </source>
</evidence>
<keyword evidence="5 7" id="KW-1133">Transmembrane helix</keyword>
<reference evidence="8" key="1">
    <citation type="submission" date="2014-03" db="EMBL/GenBank/DDBJ databases">
        <authorList>
            <person name="Casaregola S."/>
        </authorList>
    </citation>
    <scope>NUCLEOTIDE SEQUENCE [LARGE SCALE GENOMIC DNA]</scope>
    <source>
        <strain evidence="8">CLIB 918</strain>
    </source>
</reference>
<keyword evidence="4 7" id="KW-0812">Transmembrane</keyword>
<evidence type="ECO:0000256" key="3">
    <source>
        <dbReference type="ARBA" id="ARBA00022448"/>
    </source>
</evidence>
<feature type="transmembrane region" description="Helical" evidence="7">
    <location>
        <begin position="430"/>
        <end position="448"/>
    </location>
</feature>
<protein>
    <recommendedName>
        <fullName evidence="10">Protein FMP42</fullName>
    </recommendedName>
</protein>
<keyword evidence="3" id="KW-0813">Transport</keyword>
<keyword evidence="9" id="KW-1185">Reference proteome</keyword>
<feature type="transmembrane region" description="Helical" evidence="7">
    <location>
        <begin position="302"/>
        <end position="332"/>
    </location>
</feature>
<feature type="transmembrane region" description="Helical" evidence="7">
    <location>
        <begin position="69"/>
        <end position="88"/>
    </location>
</feature>
<evidence type="ECO:0000256" key="1">
    <source>
        <dbReference type="ARBA" id="ARBA00004141"/>
    </source>
</evidence>
<evidence type="ECO:0000256" key="6">
    <source>
        <dbReference type="ARBA" id="ARBA00023136"/>
    </source>
</evidence>
<dbReference type="PANTHER" id="PTHR20772">
    <property type="entry name" value="PROTEIN FMP42"/>
    <property type="match status" value="1"/>
</dbReference>